<sequence>MTALFNCFKRSKYYFIVVLISVCQLSFGQDLKLDFGIGKAAKGYQKVQPEDFYSNEKGYGFVTGSSVKSVTNKSKNTLESDYITSDSSFFFSVKLPEGNYDVKLILGDAKGTSSTTVKVECRRLMLENIQTKTGEFVSPVFTVNLRSPKINADEKIALKPREVGYRHWDDQLTFEFSGIAPKICGLEIVKNDQAKTIFLAGNSTVVDQANEPYAAWGNMISRFFKPYQVAVANYAESGESLRSFIAEKRLDKILSQMKAGDYLLIEFAHNDQKQKDLLPFVGYKALLEKFISETRKKGGIPVLISSMHRRNFDSTGHIINTLGDFPEAARQTAKEQKVTLIDLNLMSKILWEALGPEESKKAFVHYPPNSFPGQDKEIKDNTHFSNYGAYQLAKCIVEGIKKEDQELAKYLIKNLPEYNPAHPDPLKDFNFPLSPLVKVTRPDGN</sequence>
<keyword evidence="5" id="KW-1185">Reference proteome</keyword>
<feature type="domain" description="Beta-agarase/YXIM esterase-like galactose-binding" evidence="3">
    <location>
        <begin position="32"/>
        <end position="116"/>
    </location>
</feature>
<proteinExistence type="inferred from homology"/>
<organism evidence="4 5">
    <name type="scientific">Dyadobacter koreensis</name>
    <dbReference type="NCBI Taxonomy" id="408657"/>
    <lineage>
        <taxon>Bacteria</taxon>
        <taxon>Pseudomonadati</taxon>
        <taxon>Bacteroidota</taxon>
        <taxon>Cytophagia</taxon>
        <taxon>Cytophagales</taxon>
        <taxon>Spirosomataceae</taxon>
        <taxon>Dyadobacter</taxon>
    </lineage>
</organism>
<dbReference type="STRING" id="408657.SAMN04487995_1200"/>
<dbReference type="SUPFAM" id="SSF49785">
    <property type="entry name" value="Galactose-binding domain-like"/>
    <property type="match status" value="1"/>
</dbReference>
<dbReference type="InterPro" id="IPR036514">
    <property type="entry name" value="SGNH_hydro_sf"/>
</dbReference>
<dbReference type="AlphaFoldDB" id="A0A1H6RLK4"/>
<dbReference type="InterPro" id="IPR001087">
    <property type="entry name" value="GDSL"/>
</dbReference>
<name>A0A1H6RLK4_9BACT</name>
<dbReference type="Proteomes" id="UP000199532">
    <property type="component" value="Unassembled WGS sequence"/>
</dbReference>
<dbReference type="InterPro" id="IPR037459">
    <property type="entry name" value="RhgT-like"/>
</dbReference>
<dbReference type="PANTHER" id="PTHR43695">
    <property type="entry name" value="PUTATIVE (AFU_ORTHOLOGUE AFUA_2G17250)-RELATED"/>
    <property type="match status" value="1"/>
</dbReference>
<keyword evidence="2" id="KW-0378">Hydrolase</keyword>
<dbReference type="SUPFAM" id="SSF52266">
    <property type="entry name" value="SGNH hydrolase"/>
    <property type="match status" value="1"/>
</dbReference>
<dbReference type="OrthoDB" id="9807041at2"/>
<evidence type="ECO:0000256" key="2">
    <source>
        <dbReference type="ARBA" id="ARBA00022801"/>
    </source>
</evidence>
<protein>
    <submittedName>
        <fullName evidence="4">Lysophospholipase L1</fullName>
    </submittedName>
</protein>
<dbReference type="InterPro" id="IPR008979">
    <property type="entry name" value="Galactose-bd-like_sf"/>
</dbReference>
<reference evidence="4 5" key="1">
    <citation type="submission" date="2016-10" db="EMBL/GenBank/DDBJ databases">
        <authorList>
            <person name="de Groot N.N."/>
        </authorList>
    </citation>
    <scope>NUCLEOTIDE SEQUENCE [LARGE SCALE GENOMIC DNA]</scope>
    <source>
        <strain evidence="4 5">DSM 19938</strain>
    </source>
</reference>
<dbReference type="Pfam" id="PF00657">
    <property type="entry name" value="Lipase_GDSL"/>
    <property type="match status" value="1"/>
</dbReference>
<evidence type="ECO:0000313" key="4">
    <source>
        <dbReference type="EMBL" id="SEI53427.1"/>
    </source>
</evidence>
<gene>
    <name evidence="4" type="ORF">SAMN04487995_1200</name>
</gene>
<dbReference type="Gene3D" id="3.40.50.1110">
    <property type="entry name" value="SGNH hydrolase"/>
    <property type="match status" value="1"/>
</dbReference>
<accession>A0A1H6RLK4</accession>
<dbReference type="InterPro" id="IPR049033">
    <property type="entry name" value="AGA-YXIM_GBD"/>
</dbReference>
<evidence type="ECO:0000313" key="5">
    <source>
        <dbReference type="Proteomes" id="UP000199532"/>
    </source>
</evidence>
<evidence type="ECO:0000256" key="1">
    <source>
        <dbReference type="ARBA" id="ARBA00008668"/>
    </source>
</evidence>
<dbReference type="Pfam" id="PF21254">
    <property type="entry name" value="AGA-YXIM_GBD"/>
    <property type="match status" value="1"/>
</dbReference>
<dbReference type="GO" id="GO:0016788">
    <property type="term" value="F:hydrolase activity, acting on ester bonds"/>
    <property type="evidence" value="ECO:0007669"/>
    <property type="project" value="UniProtKB-ARBA"/>
</dbReference>
<evidence type="ECO:0000259" key="3">
    <source>
        <dbReference type="Pfam" id="PF21254"/>
    </source>
</evidence>
<comment type="similarity">
    <text evidence="1">Belongs to the 'GDSL' lipolytic enzyme family.</text>
</comment>
<dbReference type="EMBL" id="FNXY01000002">
    <property type="protein sequence ID" value="SEI53427.1"/>
    <property type="molecule type" value="Genomic_DNA"/>
</dbReference>
<dbReference type="RefSeq" id="WP_143072063.1">
    <property type="nucleotide sequence ID" value="NZ_FNXY01000002.1"/>
</dbReference>
<dbReference type="Gene3D" id="2.60.120.430">
    <property type="entry name" value="Galactose-binding lectin"/>
    <property type="match status" value="1"/>
</dbReference>
<dbReference type="PANTHER" id="PTHR43695:SF1">
    <property type="entry name" value="RHAMNOGALACTURONAN ACETYLESTERASE"/>
    <property type="match status" value="1"/>
</dbReference>
<dbReference type="CDD" id="cd01821">
    <property type="entry name" value="Rhamnogalacturan_acetylesterase_like"/>
    <property type="match status" value="1"/>
</dbReference>